<accession>A0A3L6EZB8</accession>
<dbReference type="AlphaFoldDB" id="A0A3L6EZB8"/>
<reference evidence="1 2" key="1">
    <citation type="journal article" date="2018" name="Nat. Genet.">
        <title>Extensive intraspecific gene order and gene structural variations between Mo17 and other maize genomes.</title>
        <authorList>
            <person name="Sun S."/>
            <person name="Zhou Y."/>
            <person name="Chen J."/>
            <person name="Shi J."/>
            <person name="Zhao H."/>
            <person name="Zhao H."/>
            <person name="Song W."/>
            <person name="Zhang M."/>
            <person name="Cui Y."/>
            <person name="Dong X."/>
            <person name="Liu H."/>
            <person name="Ma X."/>
            <person name="Jiao Y."/>
            <person name="Wang B."/>
            <person name="Wei X."/>
            <person name="Stein J.C."/>
            <person name="Glaubitz J.C."/>
            <person name="Lu F."/>
            <person name="Yu G."/>
            <person name="Liang C."/>
            <person name="Fengler K."/>
            <person name="Li B."/>
            <person name="Rafalski A."/>
            <person name="Schnable P.S."/>
            <person name="Ware D.H."/>
            <person name="Buckler E.S."/>
            <person name="Lai J."/>
        </authorList>
    </citation>
    <scope>NUCLEOTIDE SEQUENCE [LARGE SCALE GENOMIC DNA]</scope>
    <source>
        <strain evidence="2">cv. Missouri 17</strain>
        <tissue evidence="1">Seedling</tissue>
    </source>
</reference>
<evidence type="ECO:0000313" key="1">
    <source>
        <dbReference type="EMBL" id="PWZ26394.1"/>
    </source>
</evidence>
<evidence type="ECO:0000313" key="2">
    <source>
        <dbReference type="Proteomes" id="UP000251960"/>
    </source>
</evidence>
<sequence>MPTNISDGIRKSSRLEKNEDVKVADKAISRAEAKDAFLNKGMYTNSFSLLDSNNVDLLDIANKLGVSLGPSKSAVIDNLELIKDLELSRKILAIQACKKNNSTLEVPPC</sequence>
<organism evidence="1 2">
    <name type="scientific">Zea mays</name>
    <name type="common">Maize</name>
    <dbReference type="NCBI Taxonomy" id="4577"/>
    <lineage>
        <taxon>Eukaryota</taxon>
        <taxon>Viridiplantae</taxon>
        <taxon>Streptophyta</taxon>
        <taxon>Embryophyta</taxon>
        <taxon>Tracheophyta</taxon>
        <taxon>Spermatophyta</taxon>
        <taxon>Magnoliopsida</taxon>
        <taxon>Liliopsida</taxon>
        <taxon>Poales</taxon>
        <taxon>Poaceae</taxon>
        <taxon>PACMAD clade</taxon>
        <taxon>Panicoideae</taxon>
        <taxon>Andropogonodae</taxon>
        <taxon>Andropogoneae</taxon>
        <taxon>Tripsacinae</taxon>
        <taxon>Zea</taxon>
    </lineage>
</organism>
<dbReference type="Proteomes" id="UP000251960">
    <property type="component" value="Chromosome 4"/>
</dbReference>
<name>A0A3L6EZB8_MAIZE</name>
<proteinExistence type="predicted"/>
<dbReference type="EMBL" id="NCVQ01000005">
    <property type="protein sequence ID" value="PWZ26394.1"/>
    <property type="molecule type" value="Genomic_DNA"/>
</dbReference>
<gene>
    <name evidence="1" type="ORF">Zm00014a_027833</name>
</gene>
<protein>
    <submittedName>
        <fullName evidence="1">Uncharacterized protein</fullName>
    </submittedName>
</protein>
<comment type="caution">
    <text evidence="1">The sequence shown here is derived from an EMBL/GenBank/DDBJ whole genome shotgun (WGS) entry which is preliminary data.</text>
</comment>